<feature type="compositionally biased region" description="Pro residues" evidence="1">
    <location>
        <begin position="109"/>
        <end position="118"/>
    </location>
</feature>
<dbReference type="Proteomes" id="UP001295740">
    <property type="component" value="Unassembled WGS sequence"/>
</dbReference>
<feature type="compositionally biased region" description="Low complexity" evidence="1">
    <location>
        <begin position="119"/>
        <end position="143"/>
    </location>
</feature>
<sequence length="341" mass="37464">MDTTFSDDEKRFVLGEMIKVSTIDVTTLIDFIRAHQIEPNWMSMQLPGGRNMNQCLGAVDNMFQVRFPPPNLIRFKRKSLSDLVDQPAKRQAMMAPVESPLAPARVIQPRPPPPPPNGYRPAPIVITGSSPVTTTTTTSASTTGKKRGRPSKADKEAQAQARAAYSRPTPITPAPLPLAPIVQQREYATSPGYEIASSLADQNSRMRSRPGPVDSPRQTSGPFPLASPASTTGTPRALPEPLEQVERANLSPRDQQASAPLDSRSPTLHAYIQHQEPSPRAHAHPQPRQQLPVPIQPSPRPLQPYDQYRGPDPIFPDRDRNRSMPDPISRNSPPSPVVNRG</sequence>
<keyword evidence="3" id="KW-1185">Reference proteome</keyword>
<gene>
    <name evidence="2" type="ORF">KHLLAP_LOCUS7486</name>
</gene>
<evidence type="ECO:0000313" key="3">
    <source>
        <dbReference type="Proteomes" id="UP001295740"/>
    </source>
</evidence>
<reference evidence="2" key="1">
    <citation type="submission" date="2023-10" db="EMBL/GenBank/DDBJ databases">
        <authorList>
            <person name="Hackl T."/>
        </authorList>
    </citation>
    <scope>NUCLEOTIDE SEQUENCE</scope>
</reference>
<comment type="caution">
    <text evidence="2">The sequence shown here is derived from an EMBL/GenBank/DDBJ whole genome shotgun (WGS) entry which is preliminary data.</text>
</comment>
<feature type="region of interest" description="Disordered" evidence="1">
    <location>
        <begin position="99"/>
        <end position="176"/>
    </location>
</feature>
<name>A0AAI8VLD6_9PEZI</name>
<proteinExistence type="predicted"/>
<dbReference type="AlphaFoldDB" id="A0AAI8VLD6"/>
<evidence type="ECO:0000313" key="2">
    <source>
        <dbReference type="EMBL" id="CAJ2507018.1"/>
    </source>
</evidence>
<protein>
    <submittedName>
        <fullName evidence="2">Uu.00g082040.m01.CDS01</fullName>
    </submittedName>
</protein>
<evidence type="ECO:0000256" key="1">
    <source>
        <dbReference type="SAM" id="MobiDB-lite"/>
    </source>
</evidence>
<organism evidence="2 3">
    <name type="scientific">Anthostomella pinea</name>
    <dbReference type="NCBI Taxonomy" id="933095"/>
    <lineage>
        <taxon>Eukaryota</taxon>
        <taxon>Fungi</taxon>
        <taxon>Dikarya</taxon>
        <taxon>Ascomycota</taxon>
        <taxon>Pezizomycotina</taxon>
        <taxon>Sordariomycetes</taxon>
        <taxon>Xylariomycetidae</taxon>
        <taxon>Xylariales</taxon>
        <taxon>Xylariaceae</taxon>
        <taxon>Anthostomella</taxon>
    </lineage>
</organism>
<feature type="region of interest" description="Disordered" evidence="1">
    <location>
        <begin position="197"/>
        <end position="341"/>
    </location>
</feature>
<dbReference type="EMBL" id="CAUWAG010000010">
    <property type="protein sequence ID" value="CAJ2507018.1"/>
    <property type="molecule type" value="Genomic_DNA"/>
</dbReference>
<accession>A0AAI8VLD6</accession>